<dbReference type="InterPro" id="IPR036465">
    <property type="entry name" value="vWFA_dom_sf"/>
</dbReference>
<dbReference type="Gene3D" id="3.40.50.410">
    <property type="entry name" value="von Willebrand factor, type A domain"/>
    <property type="match status" value="1"/>
</dbReference>
<evidence type="ECO:0000313" key="3">
    <source>
        <dbReference type="Proteomes" id="UP000774570"/>
    </source>
</evidence>
<accession>A0ABS7G119</accession>
<organism evidence="2 3">
    <name type="scientific">Actinomadura parmotrematis</name>
    <dbReference type="NCBI Taxonomy" id="2864039"/>
    <lineage>
        <taxon>Bacteria</taxon>
        <taxon>Bacillati</taxon>
        <taxon>Actinomycetota</taxon>
        <taxon>Actinomycetes</taxon>
        <taxon>Streptosporangiales</taxon>
        <taxon>Thermomonosporaceae</taxon>
        <taxon>Actinomadura</taxon>
    </lineage>
</organism>
<evidence type="ECO:0000313" key="2">
    <source>
        <dbReference type="EMBL" id="MBW8485532.1"/>
    </source>
</evidence>
<protein>
    <submittedName>
        <fullName evidence="2">VWA domain-containing protein</fullName>
    </submittedName>
</protein>
<dbReference type="Proteomes" id="UP000774570">
    <property type="component" value="Unassembled WGS sequence"/>
</dbReference>
<proteinExistence type="predicted"/>
<dbReference type="Pfam" id="PF13519">
    <property type="entry name" value="VWA_2"/>
    <property type="match status" value="1"/>
</dbReference>
<dbReference type="RefSeq" id="WP_220168753.1">
    <property type="nucleotide sequence ID" value="NZ_JAIBOA010000016.1"/>
</dbReference>
<dbReference type="SUPFAM" id="SSF53300">
    <property type="entry name" value="vWA-like"/>
    <property type="match status" value="1"/>
</dbReference>
<evidence type="ECO:0000259" key="1">
    <source>
        <dbReference type="PROSITE" id="PS50234"/>
    </source>
</evidence>
<dbReference type="SMART" id="SM00327">
    <property type="entry name" value="VWA"/>
    <property type="match status" value="1"/>
</dbReference>
<sequence>MSEQVLPFYLVCDESYSMTTADPATGRSPIDDINAQIPTIYQEIASNPIVADRARLGIIGFSSTAEVLQPLADLNDVQTLPQISGRSATSYAAAFDLLRRTIDDDVRALKQAGHVPYRPTVFFLTDGLPTDPADWPRAHQRLTDPGFRARPHILAFGFGGLDAANEADTKVLRQIATFRAFVAKSDISPSEALSEFAKQLLNSIVQSAVASASKADGGATLSFPQQAAGYATLDAEPV</sequence>
<dbReference type="PROSITE" id="PS50234">
    <property type="entry name" value="VWFA"/>
    <property type="match status" value="1"/>
</dbReference>
<keyword evidence="3" id="KW-1185">Reference proteome</keyword>
<comment type="caution">
    <text evidence="2">The sequence shown here is derived from an EMBL/GenBank/DDBJ whole genome shotgun (WGS) entry which is preliminary data.</text>
</comment>
<feature type="domain" description="VWFA" evidence="1">
    <location>
        <begin position="7"/>
        <end position="200"/>
    </location>
</feature>
<gene>
    <name evidence="2" type="ORF">K1Y72_24340</name>
</gene>
<dbReference type="EMBL" id="JAIBOA010000016">
    <property type="protein sequence ID" value="MBW8485532.1"/>
    <property type="molecule type" value="Genomic_DNA"/>
</dbReference>
<dbReference type="InterPro" id="IPR002035">
    <property type="entry name" value="VWF_A"/>
</dbReference>
<name>A0ABS7G119_9ACTN</name>
<reference evidence="2 3" key="1">
    <citation type="submission" date="2021-07" db="EMBL/GenBank/DDBJ databases">
        <title>Actinomadura sp. PM05-2 isolated from lichen.</title>
        <authorList>
            <person name="Somphong A."/>
            <person name="Phongsopitanun W."/>
            <person name="Tanasupawat S."/>
            <person name="Peongsungnone V."/>
        </authorList>
    </citation>
    <scope>NUCLEOTIDE SEQUENCE [LARGE SCALE GENOMIC DNA]</scope>
    <source>
        <strain evidence="2 3">PM05-2</strain>
    </source>
</reference>